<reference evidence="1" key="1">
    <citation type="submission" date="2018-02" db="EMBL/GenBank/DDBJ databases">
        <title>Rhizophora mucronata_Transcriptome.</title>
        <authorList>
            <person name="Meera S.P."/>
            <person name="Sreeshan A."/>
            <person name="Augustine A."/>
        </authorList>
    </citation>
    <scope>NUCLEOTIDE SEQUENCE</scope>
    <source>
        <tissue evidence="1">Leaf</tissue>
    </source>
</reference>
<accession>A0A2P2IID1</accession>
<sequence length="39" mass="5119">MQFLKRSYFLLFLVHKKIPFWTNQYFLINRFKENKPRYY</sequence>
<name>A0A2P2IID1_RHIMU</name>
<dbReference type="AlphaFoldDB" id="A0A2P2IID1"/>
<dbReference type="EMBL" id="GGEC01000501">
    <property type="protein sequence ID" value="MBW80984.1"/>
    <property type="molecule type" value="Transcribed_RNA"/>
</dbReference>
<proteinExistence type="predicted"/>
<protein>
    <submittedName>
        <fullName evidence="1">Uncharacterized protein</fullName>
    </submittedName>
</protein>
<organism evidence="1">
    <name type="scientific">Rhizophora mucronata</name>
    <name type="common">Asiatic mangrove</name>
    <dbReference type="NCBI Taxonomy" id="61149"/>
    <lineage>
        <taxon>Eukaryota</taxon>
        <taxon>Viridiplantae</taxon>
        <taxon>Streptophyta</taxon>
        <taxon>Embryophyta</taxon>
        <taxon>Tracheophyta</taxon>
        <taxon>Spermatophyta</taxon>
        <taxon>Magnoliopsida</taxon>
        <taxon>eudicotyledons</taxon>
        <taxon>Gunneridae</taxon>
        <taxon>Pentapetalae</taxon>
        <taxon>rosids</taxon>
        <taxon>fabids</taxon>
        <taxon>Malpighiales</taxon>
        <taxon>Rhizophoraceae</taxon>
        <taxon>Rhizophora</taxon>
    </lineage>
</organism>
<evidence type="ECO:0000313" key="1">
    <source>
        <dbReference type="EMBL" id="MBW80984.1"/>
    </source>
</evidence>